<evidence type="ECO:0000256" key="5">
    <source>
        <dbReference type="ARBA" id="ARBA00022989"/>
    </source>
</evidence>
<evidence type="ECO:0000256" key="2">
    <source>
        <dbReference type="ARBA" id="ARBA00022475"/>
    </source>
</evidence>
<evidence type="ECO:0000256" key="6">
    <source>
        <dbReference type="ARBA" id="ARBA00023136"/>
    </source>
</evidence>
<keyword evidence="5 7" id="KW-1133">Transmembrane helix</keyword>
<dbReference type="Proteomes" id="UP001610063">
    <property type="component" value="Unassembled WGS sequence"/>
</dbReference>
<accession>A0ABW7N6C7</accession>
<feature type="transmembrane region" description="Helical" evidence="7">
    <location>
        <begin position="274"/>
        <end position="292"/>
    </location>
</feature>
<comment type="caution">
    <text evidence="8">The sequence shown here is derived from an EMBL/GenBank/DDBJ whole genome shotgun (WGS) entry which is preliminary data.</text>
</comment>
<feature type="transmembrane region" description="Helical" evidence="7">
    <location>
        <begin position="61"/>
        <end position="84"/>
    </location>
</feature>
<dbReference type="GO" id="GO:0008961">
    <property type="term" value="F:phosphatidylglycerol-prolipoprotein diacylglyceryl transferase activity"/>
    <property type="evidence" value="ECO:0007669"/>
    <property type="project" value="UniProtKB-EC"/>
</dbReference>
<dbReference type="RefSeq" id="WP_395416726.1">
    <property type="nucleotide sequence ID" value="NZ_JBIPKE010000014.1"/>
</dbReference>
<feature type="transmembrane region" description="Helical" evidence="7">
    <location>
        <begin position="129"/>
        <end position="150"/>
    </location>
</feature>
<keyword evidence="9" id="KW-1185">Reference proteome</keyword>
<evidence type="ECO:0000256" key="7">
    <source>
        <dbReference type="HAMAP-Rule" id="MF_01147"/>
    </source>
</evidence>
<evidence type="ECO:0000313" key="9">
    <source>
        <dbReference type="Proteomes" id="UP001610063"/>
    </source>
</evidence>
<keyword evidence="6 7" id="KW-0472">Membrane</keyword>
<keyword evidence="3 7" id="KW-0808">Transferase</keyword>
<feature type="binding site" evidence="7">
    <location>
        <position position="145"/>
    </location>
    <ligand>
        <name>a 1,2-diacyl-sn-glycero-3-phospho-(1'-sn-glycerol)</name>
        <dbReference type="ChEBI" id="CHEBI:64716"/>
    </ligand>
</feature>
<comment type="subcellular location">
    <subcellularLocation>
        <location evidence="7">Cell membrane</location>
        <topology evidence="7">Multi-pass membrane protein</topology>
    </subcellularLocation>
</comment>
<feature type="transmembrane region" description="Helical" evidence="7">
    <location>
        <begin position="299"/>
        <end position="318"/>
    </location>
</feature>
<evidence type="ECO:0000256" key="1">
    <source>
        <dbReference type="ARBA" id="ARBA00007150"/>
    </source>
</evidence>
<evidence type="ECO:0000256" key="3">
    <source>
        <dbReference type="ARBA" id="ARBA00022679"/>
    </source>
</evidence>
<dbReference type="InterPro" id="IPR001640">
    <property type="entry name" value="Lgt"/>
</dbReference>
<dbReference type="PANTHER" id="PTHR30589">
    <property type="entry name" value="PROLIPOPROTEIN DIACYLGLYCERYL TRANSFERASE"/>
    <property type="match status" value="1"/>
</dbReference>
<evidence type="ECO:0000256" key="4">
    <source>
        <dbReference type="ARBA" id="ARBA00022692"/>
    </source>
</evidence>
<gene>
    <name evidence="7" type="primary">lgt</name>
    <name evidence="8" type="ORF">ACHKAR_06895</name>
</gene>
<proteinExistence type="inferred from homology"/>
<keyword evidence="2 7" id="KW-1003">Cell membrane</keyword>
<comment type="pathway">
    <text evidence="7">Protein modification; lipoprotein biosynthesis (diacylglyceryl transfer).</text>
</comment>
<dbReference type="EC" id="2.5.1.145" evidence="7"/>
<evidence type="ECO:0000313" key="8">
    <source>
        <dbReference type="EMBL" id="MFH6983158.1"/>
    </source>
</evidence>
<comment type="function">
    <text evidence="7">Catalyzes the transfer of the diacylglyceryl group from phosphatidylglycerol to the sulfhydryl group of the N-terminal cysteine of a prolipoprotein, the first step in the formation of mature lipoproteins.</text>
</comment>
<dbReference type="PANTHER" id="PTHR30589:SF0">
    <property type="entry name" value="PHOSPHATIDYLGLYCEROL--PROLIPOPROTEIN DIACYLGLYCERYL TRANSFERASE"/>
    <property type="match status" value="1"/>
</dbReference>
<dbReference type="EMBL" id="JBIPKE010000014">
    <property type="protein sequence ID" value="MFH6983158.1"/>
    <property type="molecule type" value="Genomic_DNA"/>
</dbReference>
<comment type="similarity">
    <text evidence="1 7">Belongs to the Lgt family.</text>
</comment>
<protein>
    <recommendedName>
        <fullName evidence="7">Phosphatidylglycerol--prolipoprotein diacylglyceryl transferase</fullName>
        <ecNumber evidence="7">2.5.1.145</ecNumber>
    </recommendedName>
</protein>
<keyword evidence="4 7" id="KW-0812">Transmembrane</keyword>
<dbReference type="PROSITE" id="PS01311">
    <property type="entry name" value="LGT"/>
    <property type="match status" value="1"/>
</dbReference>
<sequence>MEFILNFLIWSSDPDIFVIPILDHPVRWYGLLFAGGFIVSQQIMFWLFKQEGRPEKDVEKLTVYMVVAVVVGARLGHCLFYNPGFYLSNPIEILKIWEGGLASHGGALGIILAIFLFSKKYPQYPMLWMLDRLVIVVAITGAMIRTGNFFNSEMEGKMTNANYGVVYARFTEDVLRYDDRKVEDVIFLKGGEKVSNTPGIHPITAKIIYQRGVELTAQDKVFFENQLRSALLRYDDVVEHIDFGKDEPLAYKFYQEDNRSVAEIYGLGVSRHAAQLYEAGYCILLMLLFFWLWKEKRFVLPQGFSFALFMTLLWSLRFVDEFFKLNQEAFEEGMTLNMGQLLSIPLVLSGIGMMIYFHQKSKKTMSGEDRKIS</sequence>
<dbReference type="Pfam" id="PF01790">
    <property type="entry name" value="LGT"/>
    <property type="match status" value="1"/>
</dbReference>
<organism evidence="8 9">
    <name type="scientific">Marinoscillum luteum</name>
    <dbReference type="NCBI Taxonomy" id="861051"/>
    <lineage>
        <taxon>Bacteria</taxon>
        <taxon>Pseudomonadati</taxon>
        <taxon>Bacteroidota</taxon>
        <taxon>Cytophagia</taxon>
        <taxon>Cytophagales</taxon>
        <taxon>Reichenbachiellaceae</taxon>
        <taxon>Marinoscillum</taxon>
    </lineage>
</organism>
<feature type="transmembrane region" description="Helical" evidence="7">
    <location>
        <begin position="28"/>
        <end position="49"/>
    </location>
</feature>
<dbReference type="HAMAP" id="MF_01147">
    <property type="entry name" value="Lgt"/>
    <property type="match status" value="1"/>
</dbReference>
<name>A0ABW7N6C7_9BACT</name>
<feature type="transmembrane region" description="Helical" evidence="7">
    <location>
        <begin position="96"/>
        <end position="117"/>
    </location>
</feature>
<comment type="catalytic activity">
    <reaction evidence="7">
        <text>L-cysteinyl-[prolipoprotein] + a 1,2-diacyl-sn-glycero-3-phospho-(1'-sn-glycerol) = an S-1,2-diacyl-sn-glyceryl-L-cysteinyl-[prolipoprotein] + sn-glycerol 1-phosphate + H(+)</text>
        <dbReference type="Rhea" id="RHEA:56712"/>
        <dbReference type="Rhea" id="RHEA-COMP:14679"/>
        <dbReference type="Rhea" id="RHEA-COMP:14680"/>
        <dbReference type="ChEBI" id="CHEBI:15378"/>
        <dbReference type="ChEBI" id="CHEBI:29950"/>
        <dbReference type="ChEBI" id="CHEBI:57685"/>
        <dbReference type="ChEBI" id="CHEBI:64716"/>
        <dbReference type="ChEBI" id="CHEBI:140658"/>
        <dbReference type="EC" id="2.5.1.145"/>
    </reaction>
</comment>
<reference evidence="8 9" key="1">
    <citation type="journal article" date="2013" name="Int. J. Syst. Evol. Microbiol.">
        <title>Marinoscillum luteum sp. nov., isolated from marine sediment.</title>
        <authorList>
            <person name="Cha I.T."/>
            <person name="Park S.J."/>
            <person name="Kim S.J."/>
            <person name="Kim J.G."/>
            <person name="Jung M.Y."/>
            <person name="Shin K.S."/>
            <person name="Kwon K.K."/>
            <person name="Yang S.H."/>
            <person name="Seo Y.S."/>
            <person name="Rhee S.K."/>
        </authorList>
    </citation>
    <scope>NUCLEOTIDE SEQUENCE [LARGE SCALE GENOMIC DNA]</scope>
    <source>
        <strain evidence="8 9">KCTC 23939</strain>
    </source>
</reference>
<feature type="transmembrane region" description="Helical" evidence="7">
    <location>
        <begin position="338"/>
        <end position="357"/>
    </location>
</feature>